<feature type="domain" description="Cytochrome C Planctomycete-type" evidence="5">
    <location>
        <begin position="45"/>
        <end position="92"/>
    </location>
</feature>
<dbReference type="Pfam" id="PF07624">
    <property type="entry name" value="PSD2"/>
    <property type="match status" value="1"/>
</dbReference>
<proteinExistence type="predicted"/>
<dbReference type="InterPro" id="IPR013043">
    <property type="entry name" value="DUF1595"/>
</dbReference>
<dbReference type="Pfam" id="PF07637">
    <property type="entry name" value="PSD5"/>
    <property type="match status" value="1"/>
</dbReference>
<dbReference type="Pfam" id="PF07626">
    <property type="entry name" value="PSD3"/>
    <property type="match status" value="1"/>
</dbReference>
<accession>A0A7C2PFR1</accession>
<feature type="domain" description="DUF1588" evidence="3">
    <location>
        <begin position="607"/>
        <end position="703"/>
    </location>
</feature>
<reference evidence="7" key="1">
    <citation type="journal article" date="2020" name="mSystems">
        <title>Genome- and Community-Level Interaction Insights into Carbon Utilization and Element Cycling Functions of Hydrothermarchaeota in Hydrothermal Sediment.</title>
        <authorList>
            <person name="Zhou Z."/>
            <person name="Liu Y."/>
            <person name="Xu W."/>
            <person name="Pan J."/>
            <person name="Luo Z.H."/>
            <person name="Li M."/>
        </authorList>
    </citation>
    <scope>NUCLEOTIDE SEQUENCE [LARGE SCALE GENOMIC DNA]</scope>
    <source>
        <strain evidence="7">SpSt-339</strain>
    </source>
</reference>
<organism evidence="7">
    <name type="scientific">Schlesneria paludicola</name>
    <dbReference type="NCBI Taxonomy" id="360056"/>
    <lineage>
        <taxon>Bacteria</taxon>
        <taxon>Pseudomonadati</taxon>
        <taxon>Planctomycetota</taxon>
        <taxon>Planctomycetia</taxon>
        <taxon>Planctomycetales</taxon>
        <taxon>Planctomycetaceae</taxon>
        <taxon>Schlesneria</taxon>
    </lineage>
</organism>
<evidence type="ECO:0000259" key="4">
    <source>
        <dbReference type="Pfam" id="PF07631"/>
    </source>
</evidence>
<dbReference type="InterPro" id="IPR013042">
    <property type="entry name" value="DUF1592"/>
</dbReference>
<sequence>MARIPSPVSDSFLLALVCWCAIAPYGWSGDSGVPDRTASFLKTHCADCHQGKEAQAGLDLTALPTDLTDAAVMTRWVRIFDRVNDGEMPPPDAEKLPPQAAAEFLKTTGDWLRSHQHAQDAKLGRVRGRRLTKRELERSLQDLLGIDIPLADQLPDEVRPPGSFTTVATGQSMSHFQLERHLAVVDVALDEAFRRAFSPEDRYRREFDAAGIARTDPSRRTREPELRNGQAVTWSSGLIFYGRLPATSAPEDGWYRFTVTVSGLKPPSTGGVWCTVRSGLCVSSAPLLAWVGSFEATPEPRTLTFEAWLPRRHMLEIRPGDVTLKRGRFQGGQVGVGEGEPQDVPGIAFDGLTMERFHRGPDDDGIRQRLFGNVVQRNDSRQQPYRLVSQSPEEDAKRLVTNFARRAFRRPVSAEDVAPYQELVRAALNDGEELAAALRIGYRAVLCSPRFLYLTEAPGPLDDHAIAARLSYFLTGSPPDAALSQLADAGRLHQPEVLRGEVRRLLSGSGGRQFVEDFAAQWLDLDLIDFTEPDGKLFPEFDSIVQNGMLDETRTYLETMLRDNLSVTNLIESDFTFLHSRLARFYNIDGVTGDELRRVTLEPKHHRGGVLTQGAILKVTANGSNTSPVVRGVWVSERLLGVPIPPPPDNVPAIEPDIRGAKTIREMLAKHRSQDACASCHVKIDPPGFALENFDPAGRWREDYVMLVDGRRKSGATVDASYTLSDGREFQNVDDFRRLIAADPRQLARNVAEKLLVYGTGAPVSFADRGIVDQIADAAADDNYGFRSLIEQVALSPVFVSK</sequence>
<name>A0A7C2PFR1_9PLAN</name>
<feature type="domain" description="DUF1595" evidence="6">
    <location>
        <begin position="396"/>
        <end position="456"/>
    </location>
</feature>
<dbReference type="EMBL" id="DSOK01000091">
    <property type="protein sequence ID" value="HEN14417.1"/>
    <property type="molecule type" value="Genomic_DNA"/>
</dbReference>
<evidence type="ECO:0000313" key="7">
    <source>
        <dbReference type="EMBL" id="HEN14417.1"/>
    </source>
</evidence>
<feature type="domain" description="DUF1587" evidence="2">
    <location>
        <begin position="129"/>
        <end position="193"/>
    </location>
</feature>
<evidence type="ECO:0000259" key="6">
    <source>
        <dbReference type="Pfam" id="PF07637"/>
    </source>
</evidence>
<dbReference type="InterPro" id="IPR011429">
    <property type="entry name" value="Cyt_c_Planctomycete-type"/>
</dbReference>
<feature type="domain" description="DUF1585" evidence="1">
    <location>
        <begin position="726"/>
        <end position="799"/>
    </location>
</feature>
<dbReference type="Pfam" id="PF07635">
    <property type="entry name" value="PSCyt1"/>
    <property type="match status" value="1"/>
</dbReference>
<evidence type="ECO:0000259" key="2">
    <source>
        <dbReference type="Pfam" id="PF07626"/>
    </source>
</evidence>
<dbReference type="InterPro" id="IPR013036">
    <property type="entry name" value="DUF1587"/>
</dbReference>
<dbReference type="Pfam" id="PF07627">
    <property type="entry name" value="PSCyt3"/>
    <property type="match status" value="1"/>
</dbReference>
<feature type="domain" description="DUF1592" evidence="4">
    <location>
        <begin position="461"/>
        <end position="588"/>
    </location>
</feature>
<protein>
    <submittedName>
        <fullName evidence="7">DUF1592 domain-containing protein</fullName>
    </submittedName>
</protein>
<dbReference type="InterPro" id="IPR013039">
    <property type="entry name" value="DUF1588"/>
</dbReference>
<gene>
    <name evidence="7" type="ORF">ENQ76_02970</name>
</gene>
<dbReference type="InterPro" id="IPR011478">
    <property type="entry name" value="DUF1585"/>
</dbReference>
<evidence type="ECO:0000259" key="1">
    <source>
        <dbReference type="Pfam" id="PF07624"/>
    </source>
</evidence>
<comment type="caution">
    <text evidence="7">The sequence shown here is derived from an EMBL/GenBank/DDBJ whole genome shotgun (WGS) entry which is preliminary data.</text>
</comment>
<evidence type="ECO:0000259" key="3">
    <source>
        <dbReference type="Pfam" id="PF07627"/>
    </source>
</evidence>
<dbReference type="AlphaFoldDB" id="A0A7C2PFR1"/>
<evidence type="ECO:0000259" key="5">
    <source>
        <dbReference type="Pfam" id="PF07635"/>
    </source>
</evidence>
<dbReference type="Pfam" id="PF07631">
    <property type="entry name" value="PSD4"/>
    <property type="match status" value="1"/>
</dbReference>